<dbReference type="AlphaFoldDB" id="A0ABD0M619"/>
<proteinExistence type="predicted"/>
<organism evidence="1 2">
    <name type="scientific">Batillaria attramentaria</name>
    <dbReference type="NCBI Taxonomy" id="370345"/>
    <lineage>
        <taxon>Eukaryota</taxon>
        <taxon>Metazoa</taxon>
        <taxon>Spiralia</taxon>
        <taxon>Lophotrochozoa</taxon>
        <taxon>Mollusca</taxon>
        <taxon>Gastropoda</taxon>
        <taxon>Caenogastropoda</taxon>
        <taxon>Sorbeoconcha</taxon>
        <taxon>Cerithioidea</taxon>
        <taxon>Batillariidae</taxon>
        <taxon>Batillaria</taxon>
    </lineage>
</organism>
<name>A0ABD0M619_9CAEN</name>
<accession>A0ABD0M619</accession>
<gene>
    <name evidence="1" type="ORF">BaRGS_00001125</name>
</gene>
<sequence>MEGRSIQTAGVDLMRVFTELHGYRKEAAAAGEQLFVHAMRVVFPFHHRMESLKAGKFCKYGLQSVIRQKNRQAKKKNTCSVLTVRPRILFRDVTEYLRFDCVDSGQTKQIVPNPLLTFLYQRCCQLTFNVRKTHAADRLSNGMMNWILSAAKYYTALHVSEH</sequence>
<evidence type="ECO:0000313" key="2">
    <source>
        <dbReference type="Proteomes" id="UP001519460"/>
    </source>
</evidence>
<comment type="caution">
    <text evidence="1">The sequence shown here is derived from an EMBL/GenBank/DDBJ whole genome shotgun (WGS) entry which is preliminary data.</text>
</comment>
<dbReference type="EMBL" id="JACVVK020000004">
    <property type="protein sequence ID" value="KAK7507190.1"/>
    <property type="molecule type" value="Genomic_DNA"/>
</dbReference>
<protein>
    <submittedName>
        <fullName evidence="1">Uncharacterized protein</fullName>
    </submittedName>
</protein>
<keyword evidence="2" id="KW-1185">Reference proteome</keyword>
<reference evidence="1 2" key="1">
    <citation type="journal article" date="2023" name="Sci. Data">
        <title>Genome assembly of the Korean intertidal mud-creeper Batillaria attramentaria.</title>
        <authorList>
            <person name="Patra A.K."/>
            <person name="Ho P.T."/>
            <person name="Jun S."/>
            <person name="Lee S.J."/>
            <person name="Kim Y."/>
            <person name="Won Y.J."/>
        </authorList>
    </citation>
    <scope>NUCLEOTIDE SEQUENCE [LARGE SCALE GENOMIC DNA]</scope>
    <source>
        <strain evidence="1">Wonlab-2016</strain>
    </source>
</reference>
<dbReference type="Proteomes" id="UP001519460">
    <property type="component" value="Unassembled WGS sequence"/>
</dbReference>
<evidence type="ECO:0000313" key="1">
    <source>
        <dbReference type="EMBL" id="KAK7507190.1"/>
    </source>
</evidence>